<organism evidence="1 2">
    <name type="scientific">Caldibacillus debilis</name>
    <dbReference type="NCBI Taxonomy" id="301148"/>
    <lineage>
        <taxon>Bacteria</taxon>
        <taxon>Bacillati</taxon>
        <taxon>Bacillota</taxon>
        <taxon>Bacilli</taxon>
        <taxon>Bacillales</taxon>
        <taxon>Bacillaceae</taxon>
        <taxon>Caldibacillus</taxon>
    </lineage>
</organism>
<reference evidence="1 2" key="1">
    <citation type="submission" date="2018-03" db="EMBL/GenBank/DDBJ databases">
        <authorList>
            <person name="Keele B.F."/>
        </authorList>
    </citation>
    <scope>NUCLEOTIDE SEQUENCE [LARGE SCALE GENOMIC DNA]</scope>
    <source>
        <strain evidence="1">ZCTH4_d</strain>
    </source>
</reference>
<sequence>MLPDEARRGRIPLGRRADLSGGGLGDPASLAVLAFFATSSWEMAIQGCLYGEDRPFAERELDREKEKFRTFFRKTMKWFRLSQRGKMTRDLSKLNIIAWWYTYNMFAHYRVPRGLEQYGGAPGERGMSAGGRRNICRPRKKLAYYGNGPGFPPFSVGRRSGVHAPFERRKDGDFVSG</sequence>
<dbReference type="Proteomes" id="UP000257014">
    <property type="component" value="Unassembled WGS sequence"/>
</dbReference>
<proteinExistence type="predicted"/>
<dbReference type="AlphaFoldDB" id="A0A3E0K528"/>
<evidence type="ECO:0000313" key="2">
    <source>
        <dbReference type="Proteomes" id="UP000257014"/>
    </source>
</evidence>
<evidence type="ECO:0000313" key="1">
    <source>
        <dbReference type="EMBL" id="REJ28583.1"/>
    </source>
</evidence>
<dbReference type="EMBL" id="QEWE01000016">
    <property type="protein sequence ID" value="REJ28583.1"/>
    <property type="molecule type" value="Genomic_DNA"/>
</dbReference>
<gene>
    <name evidence="1" type="ORF">C6P37_08030</name>
</gene>
<accession>A0A3E0K528</accession>
<name>A0A3E0K528_9BACI</name>
<protein>
    <submittedName>
        <fullName evidence="1">Uncharacterized protein</fullName>
    </submittedName>
</protein>
<comment type="caution">
    <text evidence="1">The sequence shown here is derived from an EMBL/GenBank/DDBJ whole genome shotgun (WGS) entry which is preliminary data.</text>
</comment>